<protein>
    <submittedName>
        <fullName evidence="1">Uncharacterized protein</fullName>
    </submittedName>
</protein>
<accession>A0A0J8RWT1</accession>
<dbReference type="EMBL" id="DS017014">
    <property type="protein sequence ID" value="KMU89620.1"/>
    <property type="molecule type" value="Genomic_DNA"/>
</dbReference>
<name>A0A0J8RWT1_COCIT</name>
<gene>
    <name evidence="1" type="ORF">CIHG_07426</name>
</gene>
<dbReference type="VEuPathDB" id="FungiDB:CIHG_07426"/>
<sequence>MRLTFYPSLDISVFSLFRAAQDGGSLGHPFGVRLCRNPSRFPVAMDECASKYG</sequence>
<dbReference type="Proteomes" id="UP000054563">
    <property type="component" value="Unassembled WGS sequence"/>
</dbReference>
<evidence type="ECO:0000313" key="1">
    <source>
        <dbReference type="EMBL" id="KMU89620.1"/>
    </source>
</evidence>
<evidence type="ECO:0000313" key="2">
    <source>
        <dbReference type="Proteomes" id="UP000054563"/>
    </source>
</evidence>
<dbReference type="AlphaFoldDB" id="A0A0J8RWT1"/>
<reference evidence="2" key="1">
    <citation type="journal article" date="2010" name="Genome Res.">
        <title>Population genomic sequencing of Coccidioides fungi reveals recent hybridization and transposon control.</title>
        <authorList>
            <person name="Neafsey D.E."/>
            <person name="Barker B.M."/>
            <person name="Sharpton T.J."/>
            <person name="Stajich J.E."/>
            <person name="Park D.J."/>
            <person name="Whiston E."/>
            <person name="Hung C.-Y."/>
            <person name="McMahan C."/>
            <person name="White J."/>
            <person name="Sykes S."/>
            <person name="Heiman D."/>
            <person name="Young S."/>
            <person name="Zeng Q."/>
            <person name="Abouelleil A."/>
            <person name="Aftuck L."/>
            <person name="Bessette D."/>
            <person name="Brown A."/>
            <person name="FitzGerald M."/>
            <person name="Lui A."/>
            <person name="Macdonald J.P."/>
            <person name="Priest M."/>
            <person name="Orbach M.J."/>
            <person name="Galgiani J.N."/>
            <person name="Kirkland T.N."/>
            <person name="Cole G.T."/>
            <person name="Birren B.W."/>
            <person name="Henn M.R."/>
            <person name="Taylor J.W."/>
            <person name="Rounsley S.D."/>
        </authorList>
    </citation>
    <scope>NUCLEOTIDE SEQUENCE [LARGE SCALE GENOMIC DNA]</scope>
    <source>
        <strain evidence="2">H538.4</strain>
    </source>
</reference>
<organism evidence="1 2">
    <name type="scientific">Coccidioides immitis H538.4</name>
    <dbReference type="NCBI Taxonomy" id="396776"/>
    <lineage>
        <taxon>Eukaryota</taxon>
        <taxon>Fungi</taxon>
        <taxon>Dikarya</taxon>
        <taxon>Ascomycota</taxon>
        <taxon>Pezizomycotina</taxon>
        <taxon>Eurotiomycetes</taxon>
        <taxon>Eurotiomycetidae</taxon>
        <taxon>Onygenales</taxon>
        <taxon>Onygenaceae</taxon>
        <taxon>Coccidioides</taxon>
    </lineage>
</organism>
<proteinExistence type="predicted"/>